<evidence type="ECO:0000313" key="2">
    <source>
        <dbReference type="EMBL" id="KAK1266975.1"/>
    </source>
</evidence>
<sequence>MFGHHKNTCKNPITESSSQGSAKDSRTPTFVNTTPSAPSHPHASGGQLRNEVNLNGMTLQSTLGDLYSKATIESFNSQSTMCSNSTSQPCVPIQFTGMSTHTNMSGMRVIKVEEVLKLASGVRCTSATG</sequence>
<reference evidence="2" key="1">
    <citation type="journal article" date="2023" name="Nat. Commun.">
        <title>Diploid and tetraploid genomes of Acorus and the evolution of monocots.</title>
        <authorList>
            <person name="Ma L."/>
            <person name="Liu K.W."/>
            <person name="Li Z."/>
            <person name="Hsiao Y.Y."/>
            <person name="Qi Y."/>
            <person name="Fu T."/>
            <person name="Tang G.D."/>
            <person name="Zhang D."/>
            <person name="Sun W.H."/>
            <person name="Liu D.K."/>
            <person name="Li Y."/>
            <person name="Chen G.Z."/>
            <person name="Liu X.D."/>
            <person name="Liao X.Y."/>
            <person name="Jiang Y.T."/>
            <person name="Yu X."/>
            <person name="Hao Y."/>
            <person name="Huang J."/>
            <person name="Zhao X.W."/>
            <person name="Ke S."/>
            <person name="Chen Y.Y."/>
            <person name="Wu W.L."/>
            <person name="Hsu J.L."/>
            <person name="Lin Y.F."/>
            <person name="Huang M.D."/>
            <person name="Li C.Y."/>
            <person name="Huang L."/>
            <person name="Wang Z.W."/>
            <person name="Zhao X."/>
            <person name="Zhong W.Y."/>
            <person name="Peng D.H."/>
            <person name="Ahmad S."/>
            <person name="Lan S."/>
            <person name="Zhang J.S."/>
            <person name="Tsai W.C."/>
            <person name="Van de Peer Y."/>
            <person name="Liu Z.J."/>
        </authorList>
    </citation>
    <scope>NUCLEOTIDE SEQUENCE</scope>
    <source>
        <strain evidence="2">SCP</strain>
    </source>
</reference>
<keyword evidence="3" id="KW-1185">Reference proteome</keyword>
<dbReference type="AlphaFoldDB" id="A0AAV9ASC1"/>
<feature type="compositionally biased region" description="Polar residues" evidence="1">
    <location>
        <begin position="9"/>
        <end position="37"/>
    </location>
</feature>
<dbReference type="EMBL" id="JAUJYN010000007">
    <property type="protein sequence ID" value="KAK1266975.1"/>
    <property type="molecule type" value="Genomic_DNA"/>
</dbReference>
<organism evidence="2 3">
    <name type="scientific">Acorus gramineus</name>
    <name type="common">Dwarf sweet flag</name>
    <dbReference type="NCBI Taxonomy" id="55184"/>
    <lineage>
        <taxon>Eukaryota</taxon>
        <taxon>Viridiplantae</taxon>
        <taxon>Streptophyta</taxon>
        <taxon>Embryophyta</taxon>
        <taxon>Tracheophyta</taxon>
        <taxon>Spermatophyta</taxon>
        <taxon>Magnoliopsida</taxon>
        <taxon>Liliopsida</taxon>
        <taxon>Acoraceae</taxon>
        <taxon>Acorus</taxon>
    </lineage>
</organism>
<dbReference type="Proteomes" id="UP001179952">
    <property type="component" value="Unassembled WGS sequence"/>
</dbReference>
<reference evidence="2" key="2">
    <citation type="submission" date="2023-06" db="EMBL/GenBank/DDBJ databases">
        <authorList>
            <person name="Ma L."/>
            <person name="Liu K.-W."/>
            <person name="Li Z."/>
            <person name="Hsiao Y.-Y."/>
            <person name="Qi Y."/>
            <person name="Fu T."/>
            <person name="Tang G."/>
            <person name="Zhang D."/>
            <person name="Sun W.-H."/>
            <person name="Liu D.-K."/>
            <person name="Li Y."/>
            <person name="Chen G.-Z."/>
            <person name="Liu X.-D."/>
            <person name="Liao X.-Y."/>
            <person name="Jiang Y.-T."/>
            <person name="Yu X."/>
            <person name="Hao Y."/>
            <person name="Huang J."/>
            <person name="Zhao X.-W."/>
            <person name="Ke S."/>
            <person name="Chen Y.-Y."/>
            <person name="Wu W.-L."/>
            <person name="Hsu J.-L."/>
            <person name="Lin Y.-F."/>
            <person name="Huang M.-D."/>
            <person name="Li C.-Y."/>
            <person name="Huang L."/>
            <person name="Wang Z.-W."/>
            <person name="Zhao X."/>
            <person name="Zhong W.-Y."/>
            <person name="Peng D.-H."/>
            <person name="Ahmad S."/>
            <person name="Lan S."/>
            <person name="Zhang J.-S."/>
            <person name="Tsai W.-C."/>
            <person name="Van De Peer Y."/>
            <person name="Liu Z.-J."/>
        </authorList>
    </citation>
    <scope>NUCLEOTIDE SEQUENCE</scope>
    <source>
        <strain evidence="2">SCP</strain>
        <tissue evidence="2">Leaves</tissue>
    </source>
</reference>
<gene>
    <name evidence="2" type="ORF">QJS04_geneDACA016725</name>
</gene>
<accession>A0AAV9ASC1</accession>
<name>A0AAV9ASC1_ACOGR</name>
<comment type="caution">
    <text evidence="2">The sequence shown here is derived from an EMBL/GenBank/DDBJ whole genome shotgun (WGS) entry which is preliminary data.</text>
</comment>
<evidence type="ECO:0000256" key="1">
    <source>
        <dbReference type="SAM" id="MobiDB-lite"/>
    </source>
</evidence>
<protein>
    <submittedName>
        <fullName evidence="2">Uncharacterized protein</fullName>
    </submittedName>
</protein>
<proteinExistence type="predicted"/>
<evidence type="ECO:0000313" key="3">
    <source>
        <dbReference type="Proteomes" id="UP001179952"/>
    </source>
</evidence>
<feature type="region of interest" description="Disordered" evidence="1">
    <location>
        <begin position="1"/>
        <end position="52"/>
    </location>
</feature>